<dbReference type="InterPro" id="IPR002502">
    <property type="entry name" value="Amidase_domain"/>
</dbReference>
<evidence type="ECO:0000256" key="1">
    <source>
        <dbReference type="ARBA" id="ARBA00001561"/>
    </source>
</evidence>
<dbReference type="Proteomes" id="UP000184514">
    <property type="component" value="Unassembled WGS sequence"/>
</dbReference>
<dbReference type="GO" id="GO:0071555">
    <property type="term" value="P:cell wall organization"/>
    <property type="evidence" value="ECO:0007669"/>
    <property type="project" value="UniProtKB-KW"/>
</dbReference>
<dbReference type="InterPro" id="IPR036505">
    <property type="entry name" value="Amidase/PGRP_sf"/>
</dbReference>
<gene>
    <name evidence="6" type="primary">amiD</name>
    <name evidence="6" type="ORF">PFRI_17790</name>
</gene>
<dbReference type="SMART" id="SM00644">
    <property type="entry name" value="Ami_2"/>
    <property type="match status" value="1"/>
</dbReference>
<dbReference type="SUPFAM" id="SSF55846">
    <property type="entry name" value="N-acetylmuramoyl-L-alanine amidase-like"/>
    <property type="match status" value="1"/>
</dbReference>
<protein>
    <recommendedName>
        <fullName evidence="2">N-acetylmuramoyl-L-alanine amidase</fullName>
        <ecNumber evidence="2">3.5.1.28</ecNumber>
    </recommendedName>
</protein>
<dbReference type="PANTHER" id="PTHR30417:SF1">
    <property type="entry name" value="N-ACETYLMURAMOYL-L-ALANINE AMIDASE AMID"/>
    <property type="match status" value="1"/>
</dbReference>
<dbReference type="Gene3D" id="3.40.80.10">
    <property type="entry name" value="Peptidoglycan recognition protein-like"/>
    <property type="match status" value="1"/>
</dbReference>
<dbReference type="GO" id="GO:0009254">
    <property type="term" value="P:peptidoglycan turnover"/>
    <property type="evidence" value="ECO:0007669"/>
    <property type="project" value="TreeGrafter"/>
</dbReference>
<evidence type="ECO:0000259" key="5">
    <source>
        <dbReference type="SMART" id="SM00644"/>
    </source>
</evidence>
<comment type="catalytic activity">
    <reaction evidence="1">
        <text>Hydrolyzes the link between N-acetylmuramoyl residues and L-amino acid residues in certain cell-wall glycopeptides.</text>
        <dbReference type="EC" id="3.5.1.28"/>
    </reaction>
</comment>
<evidence type="ECO:0000256" key="2">
    <source>
        <dbReference type="ARBA" id="ARBA00011901"/>
    </source>
</evidence>
<keyword evidence="7" id="KW-1185">Reference proteome</keyword>
<evidence type="ECO:0000256" key="3">
    <source>
        <dbReference type="ARBA" id="ARBA00022801"/>
    </source>
</evidence>
<dbReference type="CDD" id="cd06583">
    <property type="entry name" value="PGRP"/>
    <property type="match status" value="1"/>
</dbReference>
<dbReference type="STRING" id="696762.PFRI_17790"/>
<dbReference type="PANTHER" id="PTHR30417">
    <property type="entry name" value="N-ACETYLMURAMOYL-L-ALANINE AMIDASE AMID"/>
    <property type="match status" value="1"/>
</dbReference>
<reference evidence="6 7" key="1">
    <citation type="submission" date="2016-10" db="EMBL/GenBank/DDBJ databases">
        <title>Genome sequence of Planktotalea frisia SH6-1.</title>
        <authorList>
            <person name="Poehlein A."/>
            <person name="Bakenhus I."/>
            <person name="Voget S."/>
            <person name="Brinkhoff T."/>
            <person name="Simon M."/>
        </authorList>
    </citation>
    <scope>NUCLEOTIDE SEQUENCE [LARGE SCALE GENOMIC DNA]</scope>
    <source>
        <strain evidence="6 7">SH6-1</strain>
    </source>
</reference>
<dbReference type="AlphaFoldDB" id="A0A1L9NXN1"/>
<evidence type="ECO:0000313" key="7">
    <source>
        <dbReference type="Proteomes" id="UP000184514"/>
    </source>
</evidence>
<keyword evidence="3 6" id="KW-0378">Hydrolase</keyword>
<dbReference type="Pfam" id="PF01510">
    <property type="entry name" value="Amidase_2"/>
    <property type="match status" value="1"/>
</dbReference>
<proteinExistence type="predicted"/>
<comment type="caution">
    <text evidence="6">The sequence shown here is derived from an EMBL/GenBank/DDBJ whole genome shotgun (WGS) entry which is preliminary data.</text>
</comment>
<organism evidence="6 7">
    <name type="scientific">Planktotalea frisia</name>
    <dbReference type="NCBI Taxonomy" id="696762"/>
    <lineage>
        <taxon>Bacteria</taxon>
        <taxon>Pseudomonadati</taxon>
        <taxon>Pseudomonadota</taxon>
        <taxon>Alphaproteobacteria</taxon>
        <taxon>Rhodobacterales</taxon>
        <taxon>Paracoccaceae</taxon>
        <taxon>Planktotalea</taxon>
    </lineage>
</organism>
<dbReference type="EMBL" id="MLCB01000125">
    <property type="protein sequence ID" value="OJI94040.1"/>
    <property type="molecule type" value="Genomic_DNA"/>
</dbReference>
<accession>A0A1L9NXN1</accession>
<evidence type="ECO:0000313" key="6">
    <source>
        <dbReference type="EMBL" id="OJI94040.1"/>
    </source>
</evidence>
<sequence length="227" mass="24728">MGAALQRPSPNCGPRKGGILKPDMVVLHYTAMQSAEDAICLLCDPEREVSAHYLIARDGVVTQMVDEAARAWHAGAGRWAGCDDINSRSIGIELDNDGFSPFSAPLMDSLEELLDAILRRWDIPMHHVIAHSDMAPLRKGDPGARFDWCRLALGGLSVWPSEAQEQPLTDSLQALGYSVAEFGVEACLNAFRLRFAPWRQGAETVADQRDAASLAARFAVDPWVGTS</sequence>
<dbReference type="InterPro" id="IPR051206">
    <property type="entry name" value="NAMLAA_amidase_2"/>
</dbReference>
<name>A0A1L9NXN1_9RHOB</name>
<feature type="domain" description="N-acetylmuramoyl-L-alanine amidase" evidence="5">
    <location>
        <begin position="9"/>
        <end position="143"/>
    </location>
</feature>
<dbReference type="GO" id="GO:0009253">
    <property type="term" value="P:peptidoglycan catabolic process"/>
    <property type="evidence" value="ECO:0007669"/>
    <property type="project" value="InterPro"/>
</dbReference>
<dbReference type="GO" id="GO:0019867">
    <property type="term" value="C:outer membrane"/>
    <property type="evidence" value="ECO:0007669"/>
    <property type="project" value="TreeGrafter"/>
</dbReference>
<keyword evidence="4" id="KW-0961">Cell wall biogenesis/degradation</keyword>
<evidence type="ECO:0000256" key="4">
    <source>
        <dbReference type="ARBA" id="ARBA00023316"/>
    </source>
</evidence>
<dbReference type="GO" id="GO:0008745">
    <property type="term" value="F:N-acetylmuramoyl-L-alanine amidase activity"/>
    <property type="evidence" value="ECO:0007669"/>
    <property type="project" value="UniProtKB-EC"/>
</dbReference>
<dbReference type="EC" id="3.5.1.28" evidence="2"/>